<name>I4C6L5_DESTA</name>
<dbReference type="eggNOG" id="COG2122">
    <property type="taxonomic scope" value="Bacteria"/>
</dbReference>
<dbReference type="HOGENOM" id="CLU_074757_1_0_7"/>
<dbReference type="AlphaFoldDB" id="I4C6L5"/>
<dbReference type="NCBIfam" id="NF003323">
    <property type="entry name" value="PRK04334.1-3"/>
    <property type="match status" value="1"/>
</dbReference>
<dbReference type="Proteomes" id="UP000006055">
    <property type="component" value="Chromosome"/>
</dbReference>
<dbReference type="InterPro" id="IPR003374">
    <property type="entry name" value="ApbE-like_sf"/>
</dbReference>
<dbReference type="SUPFAM" id="SSF143631">
    <property type="entry name" value="ApbE-like"/>
    <property type="match status" value="1"/>
</dbReference>
<sequence>MTVPIVYEPRTYRDFGSHDRFVSFRVVIETSDLYVKAHSLLERETKALILKARSQVEAAIARRPEFLTSLLPVGEDSQDSPLVLSMIRAGKKANTGPMAAVAGAIAEFVGRELIGMSPEVIVENGGDIFLHVDSPVTVGLYAGSSPFSGRIGLRLDATPIPVGICTSSAKVGPSLSLGKADAATVVSPDTSLADAVATAMGNRVQKASDIKASVEWAMSIPGITGALAILGDKIAAVGDLELVSIPL</sequence>
<dbReference type="RefSeq" id="WP_014810348.1">
    <property type="nucleotide sequence ID" value="NC_018025.1"/>
</dbReference>
<dbReference type="InterPro" id="IPR007183">
    <property type="entry name" value="UPF0280"/>
</dbReference>
<dbReference type="Gene3D" id="3.10.520.10">
    <property type="entry name" value="ApbE-like domains"/>
    <property type="match status" value="1"/>
</dbReference>
<keyword evidence="2" id="KW-1185">Reference proteome</keyword>
<dbReference type="KEGG" id="dti:Desti_2526"/>
<dbReference type="STRING" id="706587.Desti_2526"/>
<proteinExistence type="predicted"/>
<dbReference type="PIRSF" id="PIRSF006421">
    <property type="entry name" value="UCP006421"/>
    <property type="match status" value="1"/>
</dbReference>
<evidence type="ECO:0000313" key="1">
    <source>
        <dbReference type="EMBL" id="AFM25206.1"/>
    </source>
</evidence>
<evidence type="ECO:0000313" key="2">
    <source>
        <dbReference type="Proteomes" id="UP000006055"/>
    </source>
</evidence>
<reference evidence="2" key="1">
    <citation type="submission" date="2012-06" db="EMBL/GenBank/DDBJ databases">
        <title>Complete sequence of chromosome of Desulfomonile tiedjei DSM 6799.</title>
        <authorList>
            <person name="Lucas S."/>
            <person name="Copeland A."/>
            <person name="Lapidus A."/>
            <person name="Glavina del Rio T."/>
            <person name="Dalin E."/>
            <person name="Tice H."/>
            <person name="Bruce D."/>
            <person name="Goodwin L."/>
            <person name="Pitluck S."/>
            <person name="Peters L."/>
            <person name="Ovchinnikova G."/>
            <person name="Zeytun A."/>
            <person name="Lu M."/>
            <person name="Kyrpides N."/>
            <person name="Mavromatis K."/>
            <person name="Ivanova N."/>
            <person name="Brettin T."/>
            <person name="Detter J.C."/>
            <person name="Han C."/>
            <person name="Larimer F."/>
            <person name="Land M."/>
            <person name="Hauser L."/>
            <person name="Markowitz V."/>
            <person name="Cheng J.-F."/>
            <person name="Hugenholtz P."/>
            <person name="Woyke T."/>
            <person name="Wu D."/>
            <person name="Spring S."/>
            <person name="Schroeder M."/>
            <person name="Brambilla E."/>
            <person name="Klenk H.-P."/>
            <person name="Eisen J.A."/>
        </authorList>
    </citation>
    <scope>NUCLEOTIDE SEQUENCE [LARGE SCALE GENOMIC DNA]</scope>
    <source>
        <strain evidence="2">ATCC 49306 / DSM 6799 / DCB-1</strain>
    </source>
</reference>
<gene>
    <name evidence="1" type="ordered locus">Desti_2526</name>
</gene>
<organism evidence="1 2">
    <name type="scientific">Desulfomonile tiedjei (strain ATCC 49306 / DSM 6799 / DCB-1)</name>
    <dbReference type="NCBI Taxonomy" id="706587"/>
    <lineage>
        <taxon>Bacteria</taxon>
        <taxon>Pseudomonadati</taxon>
        <taxon>Thermodesulfobacteriota</taxon>
        <taxon>Desulfomonilia</taxon>
        <taxon>Desulfomonilales</taxon>
        <taxon>Desulfomonilaceae</taxon>
        <taxon>Desulfomonile</taxon>
    </lineage>
</organism>
<protein>
    <submittedName>
        <fullName evidence="1">Uncharacterized protein</fullName>
    </submittedName>
</protein>
<dbReference type="OrthoDB" id="9787842at2"/>
<accession>I4C6L5</accession>
<dbReference type="EMBL" id="CP003360">
    <property type="protein sequence ID" value="AFM25206.1"/>
    <property type="molecule type" value="Genomic_DNA"/>
</dbReference>